<dbReference type="RefSeq" id="WP_145053896.1">
    <property type="nucleotide sequence ID" value="NZ_CP036433.1"/>
</dbReference>
<feature type="region of interest" description="Disordered" evidence="1">
    <location>
        <begin position="471"/>
        <end position="522"/>
    </location>
</feature>
<proteinExistence type="predicted"/>
<accession>A0A518DTF7</accession>
<dbReference type="EMBL" id="CP036433">
    <property type="protein sequence ID" value="QDU95125.1"/>
    <property type="molecule type" value="Genomic_DNA"/>
</dbReference>
<evidence type="ECO:0000313" key="3">
    <source>
        <dbReference type="Proteomes" id="UP000317648"/>
    </source>
</evidence>
<dbReference type="InterPro" id="IPR009216">
    <property type="entry name" value="Virulence_factor_SrfB"/>
</dbReference>
<dbReference type="OrthoDB" id="5437169at2"/>
<sequence>MHLLFANTGIQIVCIPLPAGRRFTTGQIGYGWQHTRCQSSGTDDEDFDPDDLQAKNFPYIQWQIVQSNVSKLFLAVDTTLGDPEVGHFCDPSSLAGDFKVTLDGLLDLSGSPLQGAPKIDLVFRAATATAGEPKPVHLVVDFGNSRTGALLLELSGEVSQAAEMMPFELTNRYLLDHFNEAGEQITRSDDRWFSSRTKWCNSPLREPAEMVKKEFFREQVKGLFGSKQVKREREITVVPKLFEDLSMARMGREVDDISQMMHSKGDYRTGVSSPKRYLWAFDDSWLEGAFWYMADPHDRCNTDTFGAKVQGKLLEFMHEDDRDFLLELDPEKPIKENMLASGSPNRPRHAPRCMMTLAIYEMLCQAFSYTNSLGYRSRTSEEARSRELRSLTMTYPSGMYQEERERFKKQAQKAIEIFSRTVGRFQAQAPSLTFSIDEASAVHLTYIWSELRMLGQDPRLWFQALSRVHSPTGLGSDPPSETEGEDASGMVAAGRRRSRNKPGRPGAATLSSGDPGEADSGPQQEIRMACIDIGGGTTDLMIARYRFQEGIDDSIEGKVLHQDGISVAGDQLVKRMLEKIIVPHLADVLGLEEEDIQLLFGPEVPKNRGFGSTRIDWVNRLFVPLAQRYLQYAVEDVTDEEISHTDPELVDPVVAESLQQVCNRLRGSGYYNVQQDLGLMYEKEKFEDVVHEVFDDLLFDFCGRIVDYECDVVLLAGQPSKVGYLQDLVRTYVPLPASRIIPMYNHYAGNWYPYQDVKGHAPGIIVDPKSAVVVGAAIEFLARNGMLPQFKFTMHGKHSENTYFWGVMTESNSAIREGRILFGLVGEETKDEWTEFTTIAQRVMLGRKMVADEDAQASPIYVIKMDAGNRIGATEVNIRIRRNRANEKQEEHLEIESVTGVVAGEPAVLGQNVQFNWRTLADERYFLDTGGLDNIEMR</sequence>
<dbReference type="InterPro" id="IPR043129">
    <property type="entry name" value="ATPase_NBD"/>
</dbReference>
<evidence type="ECO:0000313" key="2">
    <source>
        <dbReference type="EMBL" id="QDU95125.1"/>
    </source>
</evidence>
<dbReference type="SUPFAM" id="SSF53067">
    <property type="entry name" value="Actin-like ATPase domain"/>
    <property type="match status" value="1"/>
</dbReference>
<evidence type="ECO:0000256" key="1">
    <source>
        <dbReference type="SAM" id="MobiDB-lite"/>
    </source>
</evidence>
<dbReference type="Proteomes" id="UP000317648">
    <property type="component" value="Chromosome"/>
</dbReference>
<dbReference type="KEGG" id="lcre:Pla8534_29370"/>
<gene>
    <name evidence="2" type="ORF">Pla8534_29370</name>
</gene>
<organism evidence="2 3">
    <name type="scientific">Lignipirellula cremea</name>
    <dbReference type="NCBI Taxonomy" id="2528010"/>
    <lineage>
        <taxon>Bacteria</taxon>
        <taxon>Pseudomonadati</taxon>
        <taxon>Planctomycetota</taxon>
        <taxon>Planctomycetia</taxon>
        <taxon>Pirellulales</taxon>
        <taxon>Pirellulaceae</taxon>
        <taxon>Lignipirellula</taxon>
    </lineage>
</organism>
<protein>
    <submittedName>
        <fullName evidence="2">Virulence factor SrfB</fullName>
    </submittedName>
</protein>
<reference evidence="2 3" key="1">
    <citation type="submission" date="2019-02" db="EMBL/GenBank/DDBJ databases">
        <title>Deep-cultivation of Planctomycetes and their phenomic and genomic characterization uncovers novel biology.</title>
        <authorList>
            <person name="Wiegand S."/>
            <person name="Jogler M."/>
            <person name="Boedeker C."/>
            <person name="Pinto D."/>
            <person name="Vollmers J."/>
            <person name="Rivas-Marin E."/>
            <person name="Kohn T."/>
            <person name="Peeters S.H."/>
            <person name="Heuer A."/>
            <person name="Rast P."/>
            <person name="Oberbeckmann S."/>
            <person name="Bunk B."/>
            <person name="Jeske O."/>
            <person name="Meyerdierks A."/>
            <person name="Storesund J.E."/>
            <person name="Kallscheuer N."/>
            <person name="Luecker S."/>
            <person name="Lage O.M."/>
            <person name="Pohl T."/>
            <person name="Merkel B.J."/>
            <person name="Hornburger P."/>
            <person name="Mueller R.-W."/>
            <person name="Bruemmer F."/>
            <person name="Labrenz M."/>
            <person name="Spormann A.M."/>
            <person name="Op den Camp H."/>
            <person name="Overmann J."/>
            <person name="Amann R."/>
            <person name="Jetten M.S.M."/>
            <person name="Mascher T."/>
            <person name="Medema M.H."/>
            <person name="Devos D.P."/>
            <person name="Kaster A.-K."/>
            <person name="Ovreas L."/>
            <person name="Rohde M."/>
            <person name="Galperin M.Y."/>
            <person name="Jogler C."/>
        </authorList>
    </citation>
    <scope>NUCLEOTIDE SEQUENCE [LARGE SCALE GENOMIC DNA]</scope>
    <source>
        <strain evidence="2 3">Pla85_3_4</strain>
    </source>
</reference>
<dbReference type="AlphaFoldDB" id="A0A518DTF7"/>
<name>A0A518DTF7_9BACT</name>
<dbReference type="Pfam" id="PF07520">
    <property type="entry name" value="SrfB"/>
    <property type="match status" value="2"/>
</dbReference>
<keyword evidence="3" id="KW-1185">Reference proteome</keyword>